<evidence type="ECO:0000313" key="5">
    <source>
        <dbReference type="EMBL" id="KGG79665.1"/>
    </source>
</evidence>
<dbReference type="EMBL" id="AZTB01000068">
    <property type="protein sequence ID" value="KGG79665.1"/>
    <property type="molecule type" value="Genomic_DNA"/>
</dbReference>
<dbReference type="Proteomes" id="UP000029622">
    <property type="component" value="Unassembled WGS sequence"/>
</dbReference>
<dbReference type="PANTHER" id="PTHR43833">
    <property type="entry name" value="POTASSIUM CHANNEL PROTEIN 2-RELATED-RELATED"/>
    <property type="match status" value="1"/>
</dbReference>
<dbReference type="InterPro" id="IPR010420">
    <property type="entry name" value="CASTOR/POLLUX/SYM8_dom"/>
</dbReference>
<keyword evidence="2" id="KW-0472">Membrane</keyword>
<evidence type="ECO:0000259" key="4">
    <source>
        <dbReference type="PROSITE" id="PS51202"/>
    </source>
</evidence>
<dbReference type="PANTHER" id="PTHR43833:SF9">
    <property type="entry name" value="POTASSIUM CHANNEL PROTEIN YUGO-RELATED"/>
    <property type="match status" value="1"/>
</dbReference>
<proteinExistence type="predicted"/>
<sequence length="346" mass="39673">MVKITNFNIYIKKLHISLKTTKVYKAILLVIFFIVINSVLFYLVENNENPNINSLWDALWWGFVTSTTVGYGDIYPKTKLGRIIAIFLMIMGIGFFGFFTASIASVFVERNLRKGMGLLDIDFNGHIVIFGWNYQAKSIIEELLREDKKQKIVLVANISHNPYDNNSVYYIKGDPTTDNVLKRANIKYAKSAIVLADRSLENSEMIDARSVLICLAINKINPNIYLVSEVIEQKNVIHFKRANVDETIISTQFESKIMMRCALYKGVSRAIKELLTNSYGNEIYEIALDKKYIGNTYEKIAIEFLNREATLIGIYRDNKVFLNPSKNTILKSKDILIYIAKDKILL</sequence>
<dbReference type="PROSITE" id="PS51201">
    <property type="entry name" value="RCK_N"/>
    <property type="match status" value="1"/>
</dbReference>
<dbReference type="SUPFAM" id="SSF51735">
    <property type="entry name" value="NAD(P)-binding Rossmann-fold domains"/>
    <property type="match status" value="1"/>
</dbReference>
<dbReference type="GO" id="GO:0008324">
    <property type="term" value="F:monoatomic cation transmembrane transporter activity"/>
    <property type="evidence" value="ECO:0007669"/>
    <property type="project" value="InterPro"/>
</dbReference>
<comment type="subcellular location">
    <subcellularLocation>
        <location evidence="1">Cell membrane</location>
        <topology evidence="1">Multi-pass membrane protein</topology>
    </subcellularLocation>
</comment>
<keyword evidence="2" id="KW-1133">Transmembrane helix</keyword>
<protein>
    <recommendedName>
        <fullName evidence="7">RCK N-terminal domain-containing protein</fullName>
    </recommendedName>
</protein>
<evidence type="ECO:0000259" key="3">
    <source>
        <dbReference type="PROSITE" id="PS51201"/>
    </source>
</evidence>
<gene>
    <name evidence="5" type="ORF">Y919_10615</name>
</gene>
<evidence type="ECO:0000256" key="2">
    <source>
        <dbReference type="SAM" id="Phobius"/>
    </source>
</evidence>
<evidence type="ECO:0008006" key="7">
    <source>
        <dbReference type="Google" id="ProtNLM"/>
    </source>
</evidence>
<dbReference type="SUPFAM" id="SSF81324">
    <property type="entry name" value="Voltage-gated potassium channels"/>
    <property type="match status" value="1"/>
</dbReference>
<dbReference type="InterPro" id="IPR050721">
    <property type="entry name" value="Trk_Ktr_HKT_K-transport"/>
</dbReference>
<reference evidence="5 6" key="1">
    <citation type="submission" date="2013-12" db="EMBL/GenBank/DDBJ databases">
        <title>Draft genome sequence of Caloranaerobacter sp. H53214.</title>
        <authorList>
            <person name="Jiang L.J."/>
            <person name="Shao Z.Z."/>
            <person name="Long M.N."/>
        </authorList>
    </citation>
    <scope>NUCLEOTIDE SEQUENCE [LARGE SCALE GENOMIC DNA]</scope>
    <source>
        <strain evidence="5 6">H53214</strain>
    </source>
</reference>
<feature type="transmembrane region" description="Helical" evidence="2">
    <location>
        <begin position="83"/>
        <end position="108"/>
    </location>
</feature>
<keyword evidence="2" id="KW-0812">Transmembrane</keyword>
<dbReference type="InterPro" id="IPR013099">
    <property type="entry name" value="K_chnl_dom"/>
</dbReference>
<dbReference type="PROSITE" id="PS51202">
    <property type="entry name" value="RCK_C"/>
    <property type="match status" value="1"/>
</dbReference>
<name>A0A096BES8_9FIRM</name>
<dbReference type="Pfam" id="PF22614">
    <property type="entry name" value="Slo-like_RCK"/>
    <property type="match status" value="1"/>
</dbReference>
<accession>A0A096BES8</accession>
<comment type="caution">
    <text evidence="5">The sequence shown here is derived from an EMBL/GenBank/DDBJ whole genome shotgun (WGS) entry which is preliminary data.</text>
</comment>
<dbReference type="InterPro" id="IPR036291">
    <property type="entry name" value="NAD(P)-bd_dom_sf"/>
</dbReference>
<dbReference type="Gene3D" id="1.10.287.70">
    <property type="match status" value="1"/>
</dbReference>
<dbReference type="InterPro" id="IPR036721">
    <property type="entry name" value="RCK_C_sf"/>
</dbReference>
<evidence type="ECO:0000256" key="1">
    <source>
        <dbReference type="ARBA" id="ARBA00004651"/>
    </source>
</evidence>
<organism evidence="5 6">
    <name type="scientific">Caloranaerobacter azorensis H53214</name>
    <dbReference type="NCBI Taxonomy" id="1156417"/>
    <lineage>
        <taxon>Bacteria</taxon>
        <taxon>Bacillati</taxon>
        <taxon>Bacillota</taxon>
        <taxon>Tissierellia</taxon>
        <taxon>Tissierellales</taxon>
        <taxon>Thermohalobacteraceae</taxon>
        <taxon>Caloranaerobacter</taxon>
    </lineage>
</organism>
<dbReference type="GO" id="GO:0006813">
    <property type="term" value="P:potassium ion transport"/>
    <property type="evidence" value="ECO:0007669"/>
    <property type="project" value="InterPro"/>
</dbReference>
<dbReference type="Pfam" id="PF06241">
    <property type="entry name" value="Castor_Poll_mid"/>
    <property type="match status" value="1"/>
</dbReference>
<feature type="transmembrane region" description="Helical" evidence="2">
    <location>
        <begin position="23"/>
        <end position="44"/>
    </location>
</feature>
<feature type="domain" description="RCK N-terminal" evidence="3">
    <location>
        <begin position="124"/>
        <end position="249"/>
    </location>
</feature>
<dbReference type="SUPFAM" id="SSF116726">
    <property type="entry name" value="TrkA C-terminal domain-like"/>
    <property type="match status" value="1"/>
</dbReference>
<dbReference type="STRING" id="1156417.Y919_10615"/>
<dbReference type="InterPro" id="IPR003148">
    <property type="entry name" value="RCK_N"/>
</dbReference>
<dbReference type="AlphaFoldDB" id="A0A096BES8"/>
<dbReference type="Gene3D" id="1.20.5.110">
    <property type="match status" value="1"/>
</dbReference>
<dbReference type="Pfam" id="PF07885">
    <property type="entry name" value="Ion_trans_2"/>
    <property type="match status" value="1"/>
</dbReference>
<dbReference type="GO" id="GO:0005886">
    <property type="term" value="C:plasma membrane"/>
    <property type="evidence" value="ECO:0007669"/>
    <property type="project" value="UniProtKB-SubCell"/>
</dbReference>
<dbReference type="PRINTS" id="PR00169">
    <property type="entry name" value="KCHANNEL"/>
</dbReference>
<dbReference type="Gene3D" id="3.40.50.720">
    <property type="entry name" value="NAD(P)-binding Rossmann-like Domain"/>
    <property type="match status" value="1"/>
</dbReference>
<feature type="domain" description="RCK C-terminal" evidence="4">
    <location>
        <begin position="269"/>
        <end position="346"/>
    </location>
</feature>
<evidence type="ECO:0000313" key="6">
    <source>
        <dbReference type="Proteomes" id="UP000029622"/>
    </source>
</evidence>
<dbReference type="Gene3D" id="3.30.70.1450">
    <property type="entry name" value="Regulator of K+ conductance, C-terminal domain"/>
    <property type="match status" value="1"/>
</dbReference>
<dbReference type="InterPro" id="IPR006037">
    <property type="entry name" value="RCK_C"/>
</dbReference>